<dbReference type="EMBL" id="CACTIH010001986">
    <property type="protein sequence ID" value="CAA2970861.1"/>
    <property type="molecule type" value="Genomic_DNA"/>
</dbReference>
<dbReference type="Gramene" id="OE9A000242T1">
    <property type="protein sequence ID" value="OE9A000242C1"/>
    <property type="gene ID" value="OE9A000242"/>
</dbReference>
<accession>A0A8S0QXU8</accession>
<name>A0A8S0QXU8_OLEEU</name>
<evidence type="ECO:0000256" key="1">
    <source>
        <dbReference type="SAM" id="MobiDB-lite"/>
    </source>
</evidence>
<evidence type="ECO:0000313" key="3">
    <source>
        <dbReference type="Proteomes" id="UP000594638"/>
    </source>
</evidence>
<organism evidence="2 3">
    <name type="scientific">Olea europaea subsp. europaea</name>
    <dbReference type="NCBI Taxonomy" id="158383"/>
    <lineage>
        <taxon>Eukaryota</taxon>
        <taxon>Viridiplantae</taxon>
        <taxon>Streptophyta</taxon>
        <taxon>Embryophyta</taxon>
        <taxon>Tracheophyta</taxon>
        <taxon>Spermatophyta</taxon>
        <taxon>Magnoliopsida</taxon>
        <taxon>eudicotyledons</taxon>
        <taxon>Gunneridae</taxon>
        <taxon>Pentapetalae</taxon>
        <taxon>asterids</taxon>
        <taxon>lamiids</taxon>
        <taxon>Lamiales</taxon>
        <taxon>Oleaceae</taxon>
        <taxon>Oleeae</taxon>
        <taxon>Olea</taxon>
    </lineage>
</organism>
<gene>
    <name evidence="2" type="ORF">OLEA9_A000242</name>
</gene>
<feature type="compositionally biased region" description="Polar residues" evidence="1">
    <location>
        <begin position="64"/>
        <end position="80"/>
    </location>
</feature>
<sequence length="160" mass="17764">MPKNHMITTTTDIAPGTPLQIINTSPAPSKQPPQIPIVAKKKRHHLAIAIKRTAVHADVDRSTNHTTTINSEQQRNGSLTSKREKEKKGLKPSLAASRCCCKCPPLLKLKVASLSPLAPTHLLHRRLQSSKVSPVVKREGIDGDGKMFVMEWVEMIRDWN</sequence>
<protein>
    <submittedName>
        <fullName evidence="2">Uncharacterized protein</fullName>
    </submittedName>
</protein>
<comment type="caution">
    <text evidence="2">The sequence shown here is derived from an EMBL/GenBank/DDBJ whole genome shotgun (WGS) entry which is preliminary data.</text>
</comment>
<keyword evidence="3" id="KW-1185">Reference proteome</keyword>
<dbReference type="AlphaFoldDB" id="A0A8S0QXU8"/>
<proteinExistence type="predicted"/>
<feature type="region of interest" description="Disordered" evidence="1">
    <location>
        <begin position="58"/>
        <end position="90"/>
    </location>
</feature>
<dbReference type="Proteomes" id="UP000594638">
    <property type="component" value="Unassembled WGS sequence"/>
</dbReference>
<evidence type="ECO:0000313" key="2">
    <source>
        <dbReference type="EMBL" id="CAA2970861.1"/>
    </source>
</evidence>
<reference evidence="2 3" key="1">
    <citation type="submission" date="2019-12" db="EMBL/GenBank/DDBJ databases">
        <authorList>
            <person name="Alioto T."/>
            <person name="Alioto T."/>
            <person name="Gomez Garrido J."/>
        </authorList>
    </citation>
    <scope>NUCLEOTIDE SEQUENCE [LARGE SCALE GENOMIC DNA]</scope>
</reference>